<evidence type="ECO:0000313" key="2">
    <source>
        <dbReference type="Proteomes" id="UP001056120"/>
    </source>
</evidence>
<keyword evidence="2" id="KW-1185">Reference proteome</keyword>
<reference evidence="1 2" key="2">
    <citation type="journal article" date="2022" name="Mol. Ecol. Resour.">
        <title>The genomes of chicory, endive, great burdock and yacon provide insights into Asteraceae paleo-polyploidization history and plant inulin production.</title>
        <authorList>
            <person name="Fan W."/>
            <person name="Wang S."/>
            <person name="Wang H."/>
            <person name="Wang A."/>
            <person name="Jiang F."/>
            <person name="Liu H."/>
            <person name="Zhao H."/>
            <person name="Xu D."/>
            <person name="Zhang Y."/>
        </authorList>
    </citation>
    <scope>NUCLEOTIDE SEQUENCE [LARGE SCALE GENOMIC DNA]</scope>
    <source>
        <strain evidence="2">cv. Yunnan</strain>
        <tissue evidence="1">Leaves</tissue>
    </source>
</reference>
<sequence length="89" mass="10095">MRQSRWCAGLPPRKEPGRKMAKEQLEAKEHGSQGRWPRLGAAETGGDRGGCGGCHECAKRRRRLLWRCTWWTVVAGMVLLDKEDDPMFG</sequence>
<name>A0ACB9CDR6_9ASTR</name>
<comment type="caution">
    <text evidence="1">The sequence shown here is derived from an EMBL/GenBank/DDBJ whole genome shotgun (WGS) entry which is preliminary data.</text>
</comment>
<proteinExistence type="predicted"/>
<gene>
    <name evidence="1" type="ORF">L1987_63606</name>
</gene>
<evidence type="ECO:0000313" key="1">
    <source>
        <dbReference type="EMBL" id="KAI3732401.1"/>
    </source>
</evidence>
<dbReference type="EMBL" id="CM042038">
    <property type="protein sequence ID" value="KAI3732401.1"/>
    <property type="molecule type" value="Genomic_DNA"/>
</dbReference>
<accession>A0ACB9CDR6</accession>
<protein>
    <submittedName>
        <fullName evidence="1">Uncharacterized protein</fullName>
    </submittedName>
</protein>
<reference evidence="2" key="1">
    <citation type="journal article" date="2022" name="Mol. Ecol. Resour.">
        <title>The genomes of chicory, endive, great burdock and yacon provide insights into Asteraceae palaeo-polyploidization history and plant inulin production.</title>
        <authorList>
            <person name="Fan W."/>
            <person name="Wang S."/>
            <person name="Wang H."/>
            <person name="Wang A."/>
            <person name="Jiang F."/>
            <person name="Liu H."/>
            <person name="Zhao H."/>
            <person name="Xu D."/>
            <person name="Zhang Y."/>
        </authorList>
    </citation>
    <scope>NUCLEOTIDE SEQUENCE [LARGE SCALE GENOMIC DNA]</scope>
    <source>
        <strain evidence="2">cv. Yunnan</strain>
    </source>
</reference>
<organism evidence="1 2">
    <name type="scientific">Smallanthus sonchifolius</name>
    <dbReference type="NCBI Taxonomy" id="185202"/>
    <lineage>
        <taxon>Eukaryota</taxon>
        <taxon>Viridiplantae</taxon>
        <taxon>Streptophyta</taxon>
        <taxon>Embryophyta</taxon>
        <taxon>Tracheophyta</taxon>
        <taxon>Spermatophyta</taxon>
        <taxon>Magnoliopsida</taxon>
        <taxon>eudicotyledons</taxon>
        <taxon>Gunneridae</taxon>
        <taxon>Pentapetalae</taxon>
        <taxon>asterids</taxon>
        <taxon>campanulids</taxon>
        <taxon>Asterales</taxon>
        <taxon>Asteraceae</taxon>
        <taxon>Asteroideae</taxon>
        <taxon>Heliantheae alliance</taxon>
        <taxon>Millerieae</taxon>
        <taxon>Smallanthus</taxon>
    </lineage>
</organism>
<dbReference type="Proteomes" id="UP001056120">
    <property type="component" value="Linkage Group LG21"/>
</dbReference>